<evidence type="ECO:0000313" key="1">
    <source>
        <dbReference type="EMBL" id="KAJ3523196.1"/>
    </source>
</evidence>
<proteinExistence type="predicted"/>
<reference evidence="1" key="1">
    <citation type="submission" date="2022-07" db="EMBL/GenBank/DDBJ databases">
        <title>Genome Sequence of Phlebia brevispora.</title>
        <authorList>
            <person name="Buettner E."/>
        </authorList>
    </citation>
    <scope>NUCLEOTIDE SEQUENCE</scope>
    <source>
        <strain evidence="1">MPL23</strain>
    </source>
</reference>
<dbReference type="Proteomes" id="UP001148662">
    <property type="component" value="Unassembled WGS sequence"/>
</dbReference>
<accession>A0ACC1RRR4</accession>
<gene>
    <name evidence="1" type="ORF">NM688_g8766</name>
</gene>
<comment type="caution">
    <text evidence="1">The sequence shown here is derived from an EMBL/GenBank/DDBJ whole genome shotgun (WGS) entry which is preliminary data.</text>
</comment>
<evidence type="ECO:0000313" key="2">
    <source>
        <dbReference type="Proteomes" id="UP001148662"/>
    </source>
</evidence>
<dbReference type="EMBL" id="JANHOG010002460">
    <property type="protein sequence ID" value="KAJ3523196.1"/>
    <property type="molecule type" value="Genomic_DNA"/>
</dbReference>
<keyword evidence="2" id="KW-1185">Reference proteome</keyword>
<organism evidence="1 2">
    <name type="scientific">Phlebia brevispora</name>
    <dbReference type="NCBI Taxonomy" id="194682"/>
    <lineage>
        <taxon>Eukaryota</taxon>
        <taxon>Fungi</taxon>
        <taxon>Dikarya</taxon>
        <taxon>Basidiomycota</taxon>
        <taxon>Agaricomycotina</taxon>
        <taxon>Agaricomycetes</taxon>
        <taxon>Polyporales</taxon>
        <taxon>Meruliaceae</taxon>
        <taxon>Phlebia</taxon>
    </lineage>
</organism>
<sequence>MEASALIVITGVRCTPRKSVQKFIYSWWIRPEVATTDPLYAMMLSLLLLLVQCAFACAFPEPLPVTGNVTVHDPTICKDYNGTYWVFSTGTGIDIRSSPDRIHWTYEGAVFPDGSPWADGYAVDNFLWAPDCTYINGEFWLYYAASTSGSTESAIFLAKSSTGAPGSWSNVGLVIATVANDTFNAIDPNLFIDTNGDWYLSFGSFFSGIKLLDRSTGNWTGSPIIPVAERAPGGTNAIEGSGMYKSYDNYYLFSSWDACCIGIKDTYNVRVGRSSNVTGPYKDQNGTNLTDGGGTLVLGNHDHVIGPGGEDLFTDIDGPIMIYHYFNSSINQNCTSDFGNCSFAVQLGINRVNFSTGWPVLV</sequence>
<name>A0ACC1RRR4_9APHY</name>
<protein>
    <submittedName>
        <fullName evidence="1">Uncharacterized protein</fullName>
    </submittedName>
</protein>